<dbReference type="PROSITE" id="PS50076">
    <property type="entry name" value="DNAJ_2"/>
    <property type="match status" value="1"/>
</dbReference>
<dbReference type="SMART" id="SM00271">
    <property type="entry name" value="DnaJ"/>
    <property type="match status" value="1"/>
</dbReference>
<feature type="domain" description="J" evidence="3">
    <location>
        <begin position="3"/>
        <end position="68"/>
    </location>
</feature>
<dbReference type="SUPFAM" id="SSF46565">
    <property type="entry name" value="Chaperone J-domain"/>
    <property type="match status" value="1"/>
</dbReference>
<dbReference type="InterPro" id="IPR018253">
    <property type="entry name" value="DnaJ_domain_CS"/>
</dbReference>
<comment type="caution">
    <text evidence="4">The sequence shown here is derived from an EMBL/GenBank/DDBJ whole genome shotgun (WGS) entry which is preliminary data.</text>
</comment>
<evidence type="ECO:0000259" key="3">
    <source>
        <dbReference type="PROSITE" id="PS50076"/>
    </source>
</evidence>
<evidence type="ECO:0000313" key="5">
    <source>
        <dbReference type="Proteomes" id="UP001062443"/>
    </source>
</evidence>
<dbReference type="Pfam" id="PF00226">
    <property type="entry name" value="DnaJ"/>
    <property type="match status" value="1"/>
</dbReference>
<dbReference type="Proteomes" id="UP001062443">
    <property type="component" value="Unassembled WGS sequence"/>
</dbReference>
<dbReference type="PANTHER" id="PTHR43096:SF52">
    <property type="entry name" value="DNAJ HOMOLOG 1, MITOCHONDRIAL-RELATED"/>
    <property type="match status" value="1"/>
</dbReference>
<dbReference type="Gene3D" id="2.60.260.20">
    <property type="entry name" value="Urease metallochaperone UreE, N-terminal domain"/>
    <property type="match status" value="2"/>
</dbReference>
<dbReference type="InterPro" id="IPR008971">
    <property type="entry name" value="HSP40/DnaJ_pept-bd"/>
</dbReference>
<proteinExistence type="predicted"/>
<dbReference type="CDD" id="cd06257">
    <property type="entry name" value="DnaJ"/>
    <property type="match status" value="1"/>
</dbReference>
<dbReference type="InterPro" id="IPR036869">
    <property type="entry name" value="J_dom_sf"/>
</dbReference>
<sequence>MKDPYAILGINKSATDKDIRSAYRRLAKQYHPDHNPNNVEAEEKFKAVGQAYNILGDKEKREQFDRGEIGADGQAHGPFGAGGFGSRQGFHQEDLGSFFSDMFGGGFSGDFQAGGTAGRRTSKGSDRRYEVSITFVQAILGTTLDLALGEGGHTEVKVPPGLEDGQTLRVRGKGAPGRTMRPGQPGIPGDALITVSVKEDARFTRSGRNIRMVQSVPLKIAVLGGKVTIDTPAGAVTVKIPKHSDSGKILRLGGRGVGASRQNPAGDLLVTLQIQVGDLATELEPFLESLPEA</sequence>
<gene>
    <name evidence="4" type="ORF">AA106556_0779</name>
</gene>
<dbReference type="PROSITE" id="PS00636">
    <property type="entry name" value="DNAJ_1"/>
    <property type="match status" value="1"/>
</dbReference>
<dbReference type="PANTHER" id="PTHR43096">
    <property type="entry name" value="DNAJ HOMOLOG 1, MITOCHONDRIAL-RELATED"/>
    <property type="match status" value="1"/>
</dbReference>
<feature type="region of interest" description="Disordered" evidence="2">
    <location>
        <begin position="156"/>
        <end position="188"/>
    </location>
</feature>
<dbReference type="Gene3D" id="1.10.287.110">
    <property type="entry name" value="DnaJ domain"/>
    <property type="match status" value="1"/>
</dbReference>
<evidence type="ECO:0000313" key="4">
    <source>
        <dbReference type="EMBL" id="GBR45472.1"/>
    </source>
</evidence>
<name>A0ABQ0QHZ5_9PROT</name>
<dbReference type="PRINTS" id="PR00625">
    <property type="entry name" value="JDOMAIN"/>
</dbReference>
<dbReference type="InterPro" id="IPR002939">
    <property type="entry name" value="DnaJ_C"/>
</dbReference>
<reference evidence="4" key="1">
    <citation type="submission" date="2013-04" db="EMBL/GenBank/DDBJ databases">
        <title>The genome sequencing project of 58 acetic acid bacteria.</title>
        <authorList>
            <person name="Okamoto-Kainuma A."/>
            <person name="Ishikawa M."/>
            <person name="Umino S."/>
            <person name="Koizumi Y."/>
            <person name="Shiwa Y."/>
            <person name="Yoshikawa H."/>
            <person name="Matsutani M."/>
            <person name="Matsushita K."/>
        </authorList>
    </citation>
    <scope>NUCLEOTIDE SEQUENCE</scope>
    <source>
        <strain evidence="4">NBRC 106556</strain>
    </source>
</reference>
<accession>A0ABQ0QHZ5</accession>
<evidence type="ECO:0000256" key="1">
    <source>
        <dbReference type="ARBA" id="ARBA00023186"/>
    </source>
</evidence>
<dbReference type="EMBL" id="BAQB01000008">
    <property type="protein sequence ID" value="GBR45472.1"/>
    <property type="molecule type" value="Genomic_DNA"/>
</dbReference>
<dbReference type="CDD" id="cd10747">
    <property type="entry name" value="DnaJ_C"/>
    <property type="match status" value="1"/>
</dbReference>
<protein>
    <submittedName>
        <fullName evidence="4">Molecular chaperone DnaJ</fullName>
    </submittedName>
</protein>
<dbReference type="InterPro" id="IPR001623">
    <property type="entry name" value="DnaJ_domain"/>
</dbReference>
<organism evidence="4 5">
    <name type="scientific">Neokomagataea tanensis NBRC 106556</name>
    <dbReference type="NCBI Taxonomy" id="1223519"/>
    <lineage>
        <taxon>Bacteria</taxon>
        <taxon>Pseudomonadati</taxon>
        <taxon>Pseudomonadota</taxon>
        <taxon>Alphaproteobacteria</taxon>
        <taxon>Acetobacterales</taxon>
        <taxon>Acetobacteraceae</taxon>
        <taxon>Neokomagataea</taxon>
    </lineage>
</organism>
<evidence type="ECO:0000256" key="2">
    <source>
        <dbReference type="SAM" id="MobiDB-lite"/>
    </source>
</evidence>
<dbReference type="Pfam" id="PF01556">
    <property type="entry name" value="DnaJ_C"/>
    <property type="match status" value="1"/>
</dbReference>
<keyword evidence="5" id="KW-1185">Reference proteome</keyword>
<dbReference type="SUPFAM" id="SSF49493">
    <property type="entry name" value="HSP40/DnaJ peptide-binding domain"/>
    <property type="match status" value="2"/>
</dbReference>
<dbReference type="RefSeq" id="WP_068168412.1">
    <property type="nucleotide sequence ID" value="NZ_BAQB01000008.1"/>
</dbReference>
<keyword evidence="1" id="KW-0143">Chaperone</keyword>